<dbReference type="Proteomes" id="UP000766486">
    <property type="component" value="Unassembled WGS sequence"/>
</dbReference>
<dbReference type="Pfam" id="PF03171">
    <property type="entry name" value="2OG-FeII_Oxy"/>
    <property type="match status" value="1"/>
</dbReference>
<sequence>MPDMNLPIIDLDVYLNNPLDSAAVQKECRRAADALITYGALVLHDSRVSETDNTSFLDLLEDYFAQPTELLQKDERPELSYQVGVTLDNTEKPKCAVDEPCLDVIKRLDPDQRPLDISGHSPDPKCRFFWRMAEPPPYETVFPGLNAPNVVPQADHIKERWEPSMNKWGSSMKDSFVPPSGPCRILIMLLTVSRRVSRLAEMAAVGLGLAPNAFSEAGKYGPHLLAPTASDLVKYGAKDTILAGFHTDLNFLTIHGRSRYPGLNVWARNTGRRIAVKIPPGNNLLVQAGKQIEYLTGGLIKAGFHEVVVNDRTIETIEKRKAEFPDRPLVRISSTLFWHLNSDFDLVPIPALAEKAKQVRAEQLSLGKDEGAEAEYPPTKVGYQVQSELKHIALMA</sequence>
<dbReference type="InterPro" id="IPR050231">
    <property type="entry name" value="Iron_ascorbate_oxido_reductase"/>
</dbReference>
<proteinExistence type="inferred from homology"/>
<dbReference type="InterPro" id="IPR044861">
    <property type="entry name" value="IPNS-like_FE2OG_OXY"/>
</dbReference>
<protein>
    <recommendedName>
        <fullName evidence="2">Isopenicillin N synthase-like Fe(2+) 2OG dioxygenase domain-containing protein</fullName>
    </recommendedName>
</protein>
<dbReference type="PANTHER" id="PTHR47990">
    <property type="entry name" value="2-OXOGLUTARATE (2OG) AND FE(II)-DEPENDENT OXYGENASE SUPERFAMILY PROTEIN-RELATED"/>
    <property type="match status" value="1"/>
</dbReference>
<feature type="domain" description="Isopenicillin N synthase-like Fe(2+) 2OG dioxygenase" evidence="2">
    <location>
        <begin position="243"/>
        <end position="337"/>
    </location>
</feature>
<dbReference type="EMBL" id="CABFNS010000909">
    <property type="protein sequence ID" value="VUC35309.1"/>
    <property type="molecule type" value="Genomic_DNA"/>
</dbReference>
<evidence type="ECO:0000313" key="4">
    <source>
        <dbReference type="Proteomes" id="UP000766486"/>
    </source>
</evidence>
<gene>
    <name evidence="3" type="ORF">CLO192961_LOCUS408908</name>
</gene>
<comment type="caution">
    <text evidence="3">The sequence shown here is derived from an EMBL/GenBank/DDBJ whole genome shotgun (WGS) entry which is preliminary data.</text>
</comment>
<comment type="similarity">
    <text evidence="1">Belongs to the iron/ascorbate-dependent oxidoreductase family.</text>
</comment>
<evidence type="ECO:0000259" key="2">
    <source>
        <dbReference type="Pfam" id="PF03171"/>
    </source>
</evidence>
<name>A0ABY6UV63_BIOOC</name>
<evidence type="ECO:0000313" key="3">
    <source>
        <dbReference type="EMBL" id="VUC35309.1"/>
    </source>
</evidence>
<organism evidence="3 4">
    <name type="scientific">Bionectria ochroleuca</name>
    <name type="common">Gliocladium roseum</name>
    <dbReference type="NCBI Taxonomy" id="29856"/>
    <lineage>
        <taxon>Eukaryota</taxon>
        <taxon>Fungi</taxon>
        <taxon>Dikarya</taxon>
        <taxon>Ascomycota</taxon>
        <taxon>Pezizomycotina</taxon>
        <taxon>Sordariomycetes</taxon>
        <taxon>Hypocreomycetidae</taxon>
        <taxon>Hypocreales</taxon>
        <taxon>Bionectriaceae</taxon>
        <taxon>Clonostachys</taxon>
    </lineage>
</organism>
<dbReference type="InterPro" id="IPR027443">
    <property type="entry name" value="IPNS-like_sf"/>
</dbReference>
<reference evidence="3 4" key="1">
    <citation type="submission" date="2019-06" db="EMBL/GenBank/DDBJ databases">
        <authorList>
            <person name="Broberg M."/>
        </authorList>
    </citation>
    <scope>NUCLEOTIDE SEQUENCE [LARGE SCALE GENOMIC DNA]</scope>
</reference>
<evidence type="ECO:0000256" key="1">
    <source>
        <dbReference type="ARBA" id="ARBA00008056"/>
    </source>
</evidence>
<accession>A0ABY6UV63</accession>
<keyword evidence="4" id="KW-1185">Reference proteome</keyword>
<dbReference type="Gene3D" id="2.60.120.330">
    <property type="entry name" value="B-lactam Antibiotic, Isopenicillin N Synthase, Chain"/>
    <property type="match status" value="1"/>
</dbReference>
<dbReference type="SUPFAM" id="SSF51197">
    <property type="entry name" value="Clavaminate synthase-like"/>
    <property type="match status" value="1"/>
</dbReference>